<feature type="domain" description="Nitroreductase" evidence="3">
    <location>
        <begin position="78"/>
        <end position="163"/>
    </location>
</feature>
<dbReference type="KEGG" id="acek:FLP30_02835"/>
<comment type="similarity">
    <text evidence="1">Belongs to the nitroreductase family.</text>
</comment>
<evidence type="ECO:0000259" key="3">
    <source>
        <dbReference type="Pfam" id="PF00881"/>
    </source>
</evidence>
<dbReference type="OrthoDB" id="9802510at2"/>
<evidence type="ECO:0000313" key="5">
    <source>
        <dbReference type="Proteomes" id="UP000324536"/>
    </source>
</evidence>
<dbReference type="AlphaFoldDB" id="A0A5C1YPV3"/>
<dbReference type="SUPFAM" id="SSF55469">
    <property type="entry name" value="FMN-dependent nitroreductase-like"/>
    <property type="match status" value="1"/>
</dbReference>
<keyword evidence="5" id="KW-1185">Reference proteome</keyword>
<dbReference type="Pfam" id="PF00881">
    <property type="entry name" value="Nitroreductase"/>
    <property type="match status" value="2"/>
</dbReference>
<evidence type="ECO:0000313" key="4">
    <source>
        <dbReference type="EMBL" id="QEO16822.1"/>
    </source>
</evidence>
<sequence>MTNSTNRNPTYPVAPFILERWSPRAFTPAPLGKADLLRLLEAGRWAPSAYNAQPWRFLYALRGTPEWDRHLSWLIPFNQSWAQNASAIIYVASRTVSISSKTGEPIPSPTHAFDAGAASVLIQLQANQQGLAAHPISGFDKALAHAGLDLPEDHELHAAIIIGQQGEASLLPEGLREREVPSDRVALDDIAFEGRVVAKPGA</sequence>
<dbReference type="GO" id="GO:0016491">
    <property type="term" value="F:oxidoreductase activity"/>
    <property type="evidence" value="ECO:0007669"/>
    <property type="project" value="UniProtKB-KW"/>
</dbReference>
<evidence type="ECO:0000256" key="2">
    <source>
        <dbReference type="ARBA" id="ARBA00023002"/>
    </source>
</evidence>
<dbReference type="CDD" id="cd02138">
    <property type="entry name" value="TdsD-like"/>
    <property type="match status" value="1"/>
</dbReference>
<reference evidence="4 5" key="1">
    <citation type="submission" date="2019-09" db="EMBL/GenBank/DDBJ databases">
        <title>Genome sequencing of strain KACC 21233.</title>
        <authorList>
            <person name="Heo J."/>
            <person name="Kim S.-J."/>
            <person name="Kim J.-S."/>
            <person name="Hong S.-B."/>
            <person name="Kwon S.-W."/>
        </authorList>
    </citation>
    <scope>NUCLEOTIDE SEQUENCE [LARGE SCALE GENOMIC DNA]</scope>
    <source>
        <strain evidence="4 5">KACC 21233</strain>
    </source>
</reference>
<dbReference type="RefSeq" id="WP_149278502.1">
    <property type="nucleotide sequence ID" value="NZ_CP043506.1"/>
</dbReference>
<dbReference type="Proteomes" id="UP000324536">
    <property type="component" value="Chromosome"/>
</dbReference>
<name>A0A5C1YPV3_9PROT</name>
<proteinExistence type="inferred from homology"/>
<dbReference type="Gene3D" id="3.40.109.10">
    <property type="entry name" value="NADH Oxidase"/>
    <property type="match status" value="1"/>
</dbReference>
<dbReference type="EMBL" id="CP043506">
    <property type="protein sequence ID" value="QEO16822.1"/>
    <property type="molecule type" value="Genomic_DNA"/>
</dbReference>
<dbReference type="PANTHER" id="PTHR43673">
    <property type="entry name" value="NAD(P)H NITROREDUCTASE YDGI-RELATED"/>
    <property type="match status" value="1"/>
</dbReference>
<accession>A0A5C1YPV3</accession>
<feature type="domain" description="Nitroreductase" evidence="3">
    <location>
        <begin position="17"/>
        <end position="59"/>
    </location>
</feature>
<dbReference type="PANTHER" id="PTHR43673:SF10">
    <property type="entry name" value="NADH DEHYDROGENASE_NAD(P)H NITROREDUCTASE XCC3605-RELATED"/>
    <property type="match status" value="1"/>
</dbReference>
<gene>
    <name evidence="4" type="ORF">FLP30_02835</name>
</gene>
<keyword evidence="2" id="KW-0560">Oxidoreductase</keyword>
<protein>
    <submittedName>
        <fullName evidence="4">Nitroreductase family protein</fullName>
    </submittedName>
</protein>
<organism evidence="4 5">
    <name type="scientific">Acetobacter vaccinii</name>
    <dbReference type="NCBI Taxonomy" id="2592655"/>
    <lineage>
        <taxon>Bacteria</taxon>
        <taxon>Pseudomonadati</taxon>
        <taxon>Pseudomonadota</taxon>
        <taxon>Alphaproteobacteria</taxon>
        <taxon>Acetobacterales</taxon>
        <taxon>Acetobacteraceae</taxon>
        <taxon>Acetobacter</taxon>
    </lineage>
</organism>
<dbReference type="InterPro" id="IPR029479">
    <property type="entry name" value="Nitroreductase"/>
</dbReference>
<evidence type="ECO:0000256" key="1">
    <source>
        <dbReference type="ARBA" id="ARBA00007118"/>
    </source>
</evidence>
<dbReference type="InterPro" id="IPR000415">
    <property type="entry name" value="Nitroreductase-like"/>
</dbReference>